<sequence length="167" mass="19375">MAEFREFITEAALVHLPFTECPYTWHNCSEGSRSLWRHLDRVLVNESWLETWPFSSYLSAFTRTSDHSPLVLLGAERRPEGGVFRFDNFLASQLGFLNSMRGLWCHHIYGTKMYGVVRKLKALKTTFRAQRKIKGDLSKNVCLAKEFLEKAQALFDMLNEDVLLQLV</sequence>
<protein>
    <recommendedName>
        <fullName evidence="2">Endonuclease/exonuclease/phosphatase domain-containing protein</fullName>
    </recommendedName>
</protein>
<gene>
    <name evidence="1" type="ORF">Sradi_7151600</name>
</gene>
<accession>A0AAW2IVN5</accession>
<comment type="caution">
    <text evidence="1">The sequence shown here is derived from an EMBL/GenBank/DDBJ whole genome shotgun (WGS) entry which is preliminary data.</text>
</comment>
<organism evidence="1">
    <name type="scientific">Sesamum radiatum</name>
    <name type="common">Black benniseed</name>
    <dbReference type="NCBI Taxonomy" id="300843"/>
    <lineage>
        <taxon>Eukaryota</taxon>
        <taxon>Viridiplantae</taxon>
        <taxon>Streptophyta</taxon>
        <taxon>Embryophyta</taxon>
        <taxon>Tracheophyta</taxon>
        <taxon>Spermatophyta</taxon>
        <taxon>Magnoliopsida</taxon>
        <taxon>eudicotyledons</taxon>
        <taxon>Gunneridae</taxon>
        <taxon>Pentapetalae</taxon>
        <taxon>asterids</taxon>
        <taxon>lamiids</taxon>
        <taxon>Lamiales</taxon>
        <taxon>Pedaliaceae</taxon>
        <taxon>Sesamum</taxon>
    </lineage>
</organism>
<dbReference type="SUPFAM" id="SSF56219">
    <property type="entry name" value="DNase I-like"/>
    <property type="match status" value="1"/>
</dbReference>
<proteinExistence type="predicted"/>
<dbReference type="InterPro" id="IPR036691">
    <property type="entry name" value="Endo/exonu/phosph_ase_sf"/>
</dbReference>
<reference evidence="1" key="1">
    <citation type="submission" date="2020-06" db="EMBL/GenBank/DDBJ databases">
        <authorList>
            <person name="Li T."/>
            <person name="Hu X."/>
            <person name="Zhang T."/>
            <person name="Song X."/>
            <person name="Zhang H."/>
            <person name="Dai N."/>
            <person name="Sheng W."/>
            <person name="Hou X."/>
            <person name="Wei L."/>
        </authorList>
    </citation>
    <scope>NUCLEOTIDE SEQUENCE</scope>
    <source>
        <strain evidence="1">G02</strain>
        <tissue evidence="1">Leaf</tissue>
    </source>
</reference>
<evidence type="ECO:0000313" key="1">
    <source>
        <dbReference type="EMBL" id="KAL0286349.1"/>
    </source>
</evidence>
<evidence type="ECO:0008006" key="2">
    <source>
        <dbReference type="Google" id="ProtNLM"/>
    </source>
</evidence>
<name>A0AAW2IVN5_SESRA</name>
<reference evidence="1" key="2">
    <citation type="journal article" date="2024" name="Plant">
        <title>Genomic evolution and insights into agronomic trait innovations of Sesamum species.</title>
        <authorList>
            <person name="Miao H."/>
            <person name="Wang L."/>
            <person name="Qu L."/>
            <person name="Liu H."/>
            <person name="Sun Y."/>
            <person name="Le M."/>
            <person name="Wang Q."/>
            <person name="Wei S."/>
            <person name="Zheng Y."/>
            <person name="Lin W."/>
            <person name="Duan Y."/>
            <person name="Cao H."/>
            <person name="Xiong S."/>
            <person name="Wang X."/>
            <person name="Wei L."/>
            <person name="Li C."/>
            <person name="Ma Q."/>
            <person name="Ju M."/>
            <person name="Zhao R."/>
            <person name="Li G."/>
            <person name="Mu C."/>
            <person name="Tian Q."/>
            <person name="Mei H."/>
            <person name="Zhang T."/>
            <person name="Gao T."/>
            <person name="Zhang H."/>
        </authorList>
    </citation>
    <scope>NUCLEOTIDE SEQUENCE</scope>
    <source>
        <strain evidence="1">G02</strain>
    </source>
</reference>
<dbReference type="AlphaFoldDB" id="A0AAW2IVN5"/>
<dbReference type="PANTHER" id="PTHR33710:SF79">
    <property type="entry name" value="OS06G0205337 PROTEIN"/>
    <property type="match status" value="1"/>
</dbReference>
<dbReference type="PANTHER" id="PTHR33710">
    <property type="entry name" value="BNAC02G09200D PROTEIN"/>
    <property type="match status" value="1"/>
</dbReference>
<dbReference type="Gene3D" id="3.60.10.10">
    <property type="entry name" value="Endonuclease/exonuclease/phosphatase"/>
    <property type="match status" value="1"/>
</dbReference>
<dbReference type="EMBL" id="JACGWJ010000963">
    <property type="protein sequence ID" value="KAL0286349.1"/>
    <property type="molecule type" value="Genomic_DNA"/>
</dbReference>